<dbReference type="PROSITE" id="PS50850">
    <property type="entry name" value="MFS"/>
    <property type="match status" value="1"/>
</dbReference>
<dbReference type="KEGG" id="btab:109034519"/>
<keyword evidence="2 6" id="KW-0812">Transmembrane</keyword>
<reference evidence="8" key="1">
    <citation type="submission" date="2021-12" db="EMBL/GenBank/DDBJ databases">
        <authorList>
            <person name="King R."/>
        </authorList>
    </citation>
    <scope>NUCLEOTIDE SEQUENCE</scope>
</reference>
<evidence type="ECO:0000256" key="5">
    <source>
        <dbReference type="SAM" id="MobiDB-lite"/>
    </source>
</evidence>
<dbReference type="AlphaFoldDB" id="A0A9P0F5J4"/>
<gene>
    <name evidence="8" type="ORF">BEMITA_LOCUS8660</name>
</gene>
<dbReference type="Proteomes" id="UP001152759">
    <property type="component" value="Chromosome 5"/>
</dbReference>
<evidence type="ECO:0000256" key="2">
    <source>
        <dbReference type="ARBA" id="ARBA00022692"/>
    </source>
</evidence>
<comment type="subcellular location">
    <subcellularLocation>
        <location evidence="1">Membrane</location>
        <topology evidence="1">Multi-pass membrane protein</topology>
    </subcellularLocation>
</comment>
<feature type="transmembrane region" description="Helical" evidence="6">
    <location>
        <begin position="163"/>
        <end position="183"/>
    </location>
</feature>
<feature type="transmembrane region" description="Helical" evidence="6">
    <location>
        <begin position="401"/>
        <end position="422"/>
    </location>
</feature>
<feature type="domain" description="Major facilitator superfamily (MFS) profile" evidence="7">
    <location>
        <begin position="106"/>
        <end position="542"/>
    </location>
</feature>
<proteinExistence type="predicted"/>
<evidence type="ECO:0000313" key="9">
    <source>
        <dbReference type="Proteomes" id="UP001152759"/>
    </source>
</evidence>
<keyword evidence="9" id="KW-1185">Reference proteome</keyword>
<evidence type="ECO:0000259" key="7">
    <source>
        <dbReference type="PROSITE" id="PS50850"/>
    </source>
</evidence>
<dbReference type="InterPro" id="IPR036259">
    <property type="entry name" value="MFS_trans_sf"/>
</dbReference>
<evidence type="ECO:0000256" key="4">
    <source>
        <dbReference type="ARBA" id="ARBA00023136"/>
    </source>
</evidence>
<feature type="transmembrane region" description="Helical" evidence="6">
    <location>
        <begin position="251"/>
        <end position="274"/>
    </location>
</feature>
<dbReference type="EMBL" id="OU963866">
    <property type="protein sequence ID" value="CAH0389882.1"/>
    <property type="molecule type" value="Genomic_DNA"/>
</dbReference>
<evidence type="ECO:0000256" key="6">
    <source>
        <dbReference type="SAM" id="Phobius"/>
    </source>
</evidence>
<dbReference type="SUPFAM" id="SSF103473">
    <property type="entry name" value="MFS general substrate transporter"/>
    <property type="match status" value="1"/>
</dbReference>
<feature type="transmembrane region" description="Helical" evidence="6">
    <location>
        <begin position="195"/>
        <end position="213"/>
    </location>
</feature>
<feature type="transmembrane region" description="Helical" evidence="6">
    <location>
        <begin position="370"/>
        <end position="389"/>
    </location>
</feature>
<dbReference type="GO" id="GO:0022857">
    <property type="term" value="F:transmembrane transporter activity"/>
    <property type="evidence" value="ECO:0007669"/>
    <property type="project" value="InterPro"/>
</dbReference>
<feature type="transmembrane region" description="Helical" evidence="6">
    <location>
        <begin position="280"/>
        <end position="298"/>
    </location>
</feature>
<dbReference type="CDD" id="cd17317">
    <property type="entry name" value="MFS_SLC22"/>
    <property type="match status" value="1"/>
</dbReference>
<keyword evidence="4 6" id="KW-0472">Membrane</keyword>
<feature type="region of interest" description="Disordered" evidence="5">
    <location>
        <begin position="593"/>
        <end position="617"/>
    </location>
</feature>
<dbReference type="GO" id="GO:0016020">
    <property type="term" value="C:membrane"/>
    <property type="evidence" value="ECO:0007669"/>
    <property type="project" value="UniProtKB-SubCell"/>
</dbReference>
<protein>
    <recommendedName>
        <fullName evidence="7">Major facilitator superfamily (MFS) profile domain-containing protein</fullName>
    </recommendedName>
</protein>
<accession>A0A9P0F5J4</accession>
<evidence type="ECO:0000256" key="1">
    <source>
        <dbReference type="ARBA" id="ARBA00004141"/>
    </source>
</evidence>
<dbReference type="InterPro" id="IPR005828">
    <property type="entry name" value="MFS_sugar_transport-like"/>
</dbReference>
<dbReference type="InterPro" id="IPR020846">
    <property type="entry name" value="MFS_dom"/>
</dbReference>
<organism evidence="8 9">
    <name type="scientific">Bemisia tabaci</name>
    <name type="common">Sweetpotato whitefly</name>
    <name type="synonym">Aleurodes tabaci</name>
    <dbReference type="NCBI Taxonomy" id="7038"/>
    <lineage>
        <taxon>Eukaryota</taxon>
        <taxon>Metazoa</taxon>
        <taxon>Ecdysozoa</taxon>
        <taxon>Arthropoda</taxon>
        <taxon>Hexapoda</taxon>
        <taxon>Insecta</taxon>
        <taxon>Pterygota</taxon>
        <taxon>Neoptera</taxon>
        <taxon>Paraneoptera</taxon>
        <taxon>Hemiptera</taxon>
        <taxon>Sternorrhyncha</taxon>
        <taxon>Aleyrodoidea</taxon>
        <taxon>Aleyrodidae</taxon>
        <taxon>Aleyrodinae</taxon>
        <taxon>Bemisia</taxon>
    </lineage>
</organism>
<feature type="transmembrane region" description="Helical" evidence="6">
    <location>
        <begin position="429"/>
        <end position="449"/>
    </location>
</feature>
<keyword evidence="3 6" id="KW-1133">Transmembrane helix</keyword>
<sequence>MSQEPSPNQTPIKAKVHENDQMDLDDLLPAIGEFGRYQKLLLWFICLPACIPCGFGAFNQLFMADVPPHWCKVPQLMGPDHNLTAEQRKYLAIPAIDANGTAASCARYAVNWTDLLLDQDVEDLAPNASWPTEPCLDGWEYNRTEVISSIVISFDLVCDHDIYPTYGLVALNIGGPVGVYLFGVVNDRLGRKLSFFLCLATLLLGSVLTATAVNFWQWAAYRVIVGLTIPAVYQIPFIISLELVGPNYRSFVTVLTCSFYTLGLTLLAGVAYFIRDWVQLAYATSLPFFLYFLYWWVLPESPRWLLAKGRLEEASKILETLARVNKKEMPEAFKLKLKQRMMLVRTRSEERRLQTGPGLSSLCRTPNMRLKTLLITLNWFAAETVYVGLSYYGPAVGHNQYISFLLSCFVEIPSYIVCWIIMDRWGRRWPLAMSMVLSGFSCIGTVLLPESDAESILIMFLFSKFTISASFLIIYPFAGELYPTSIRGLGIGASAYIAGLGLIIIPFINYLGQENLKMPLIIMGVVSVLGGLTALRLPETLHHRLPQTIEEGEEFGKDWTWAECMTCVPKKPDSHAGSYEDLRERDVVEMLPTLPHQESDPLRGSLRGSVRGSVRDPLRDPLSRRARLVRQASTMETPLDSTGGIKMTHWF</sequence>
<name>A0A9P0F5J4_BEMTA</name>
<feature type="transmembrane region" description="Helical" evidence="6">
    <location>
        <begin position="518"/>
        <end position="537"/>
    </location>
</feature>
<dbReference type="Pfam" id="PF00083">
    <property type="entry name" value="Sugar_tr"/>
    <property type="match status" value="1"/>
</dbReference>
<dbReference type="Gene3D" id="1.20.1250.20">
    <property type="entry name" value="MFS general substrate transporter like domains"/>
    <property type="match status" value="1"/>
</dbReference>
<feature type="transmembrane region" description="Helical" evidence="6">
    <location>
        <begin position="489"/>
        <end position="512"/>
    </location>
</feature>
<evidence type="ECO:0000256" key="3">
    <source>
        <dbReference type="ARBA" id="ARBA00022989"/>
    </source>
</evidence>
<feature type="transmembrane region" description="Helical" evidence="6">
    <location>
        <begin position="219"/>
        <end position="239"/>
    </location>
</feature>
<evidence type="ECO:0000313" key="8">
    <source>
        <dbReference type="EMBL" id="CAH0389882.1"/>
    </source>
</evidence>
<feature type="transmembrane region" description="Helical" evidence="6">
    <location>
        <begin position="40"/>
        <end position="58"/>
    </location>
</feature>
<dbReference type="PANTHER" id="PTHR24064">
    <property type="entry name" value="SOLUTE CARRIER FAMILY 22 MEMBER"/>
    <property type="match status" value="1"/>
</dbReference>
<feature type="transmembrane region" description="Helical" evidence="6">
    <location>
        <begin position="455"/>
        <end position="477"/>
    </location>
</feature>